<dbReference type="HOGENOM" id="CLU_2968339_0_0_2"/>
<dbReference type="AlphaFoldDB" id="D8J9Z3"/>
<dbReference type="InterPro" id="IPR058474">
    <property type="entry name" value="DUF8160"/>
</dbReference>
<evidence type="ECO:0000313" key="2">
    <source>
        <dbReference type="EMBL" id="ADJ14515.1"/>
    </source>
</evidence>
<sequence length="58" mass="6851">MYLSEEEVDTLDLQFQELNLEYRREHGEKLQKNADFYPAVLEAAFSEKTVREVLGIED</sequence>
<dbReference type="OrthoDB" id="246428at2157"/>
<evidence type="ECO:0000313" key="3">
    <source>
        <dbReference type="EMBL" id="ELY40088.1"/>
    </source>
</evidence>
<name>D8J9Z3_HALJB</name>
<dbReference type="PATRIC" id="fig|795797.18.peg.1123"/>
<evidence type="ECO:0000313" key="5">
    <source>
        <dbReference type="Proteomes" id="UP000011645"/>
    </source>
</evidence>
<dbReference type="EMBL" id="CP002062">
    <property type="protein sequence ID" value="ADJ14515.1"/>
    <property type="molecule type" value="Genomic_DNA"/>
</dbReference>
<evidence type="ECO:0000259" key="1">
    <source>
        <dbReference type="Pfam" id="PF26492"/>
    </source>
</evidence>
<dbReference type="KEGG" id="hje:HacjB3_05620"/>
<gene>
    <name evidence="2" type="ordered locus">HacjB3_05620</name>
    <name evidence="3" type="ORF">C497_03990</name>
</gene>
<organism evidence="2 4">
    <name type="scientific">Halalkalicoccus jeotgali (strain DSM 18796 / CECT 7217 / JCM 14584 / KCTC 4019 / B3)</name>
    <dbReference type="NCBI Taxonomy" id="795797"/>
    <lineage>
        <taxon>Archaea</taxon>
        <taxon>Methanobacteriati</taxon>
        <taxon>Methanobacteriota</taxon>
        <taxon>Stenosarchaea group</taxon>
        <taxon>Halobacteria</taxon>
        <taxon>Halobacteriales</taxon>
        <taxon>Halococcaceae</taxon>
        <taxon>Halalkalicoccus</taxon>
    </lineage>
</organism>
<dbReference type="eggNOG" id="arCOG06154">
    <property type="taxonomic scope" value="Archaea"/>
</dbReference>
<reference evidence="3 5" key="2">
    <citation type="journal article" date="2014" name="PLoS Genet.">
        <title>Phylogenetically driven sequencing of extremely halophilic archaea reveals strategies for static and dynamic osmo-response.</title>
        <authorList>
            <person name="Becker E.A."/>
            <person name="Seitzer P.M."/>
            <person name="Tritt A."/>
            <person name="Larsen D."/>
            <person name="Krusor M."/>
            <person name="Yao A.I."/>
            <person name="Wu D."/>
            <person name="Madern D."/>
            <person name="Eisen J.A."/>
            <person name="Darling A.E."/>
            <person name="Facciotti M.T."/>
        </authorList>
    </citation>
    <scope>NUCLEOTIDE SEQUENCE [LARGE SCALE GENOMIC DNA]</scope>
    <source>
        <strain evidence="3">B3</strain>
        <strain evidence="5">DSM 18796 / CECT 7217 / JCM 14584 / KCTC 4019 / B3</strain>
    </source>
</reference>
<dbReference type="Pfam" id="PF26492">
    <property type="entry name" value="DUF8160"/>
    <property type="match status" value="1"/>
</dbReference>
<proteinExistence type="predicted"/>
<accession>D8J9Z3</accession>
<dbReference type="Proteomes" id="UP000011645">
    <property type="component" value="Unassembled WGS sequence"/>
</dbReference>
<protein>
    <recommendedName>
        <fullName evidence="1">DUF8160 domain-containing protein</fullName>
    </recommendedName>
</protein>
<evidence type="ECO:0000313" key="4">
    <source>
        <dbReference type="Proteomes" id="UP000000390"/>
    </source>
</evidence>
<feature type="domain" description="DUF8160" evidence="1">
    <location>
        <begin position="1"/>
        <end position="41"/>
    </location>
</feature>
<reference evidence="2 4" key="1">
    <citation type="journal article" date="2010" name="J. Bacteriol.">
        <title>Complete genome sequence of Halalkalicoccus jeotgali B3(T), an extremely halophilic archaeon.</title>
        <authorList>
            <person name="Roh S.W."/>
            <person name="Nam Y.D."/>
            <person name="Nam S.H."/>
            <person name="Choi S.H."/>
            <person name="Park H.S."/>
            <person name="Bae J.W."/>
        </authorList>
    </citation>
    <scope>NUCLEOTIDE SEQUENCE [LARGE SCALE GENOMIC DNA]</scope>
    <source>
        <strain evidence="2">B3</strain>
        <strain evidence="4">DSM 18796 / CECT 7217 / JCM 14584 / KCTC 4019 / B3</strain>
    </source>
</reference>
<dbReference type="EMBL" id="AOHV01000011">
    <property type="protein sequence ID" value="ELY40088.1"/>
    <property type="molecule type" value="Genomic_DNA"/>
</dbReference>
<keyword evidence="5" id="KW-1185">Reference proteome</keyword>
<dbReference type="Proteomes" id="UP000000390">
    <property type="component" value="Chromosome"/>
</dbReference>